<evidence type="ECO:0000313" key="12">
    <source>
        <dbReference type="Proteomes" id="UP000199225"/>
    </source>
</evidence>
<evidence type="ECO:0000256" key="6">
    <source>
        <dbReference type="ARBA" id="ARBA00023316"/>
    </source>
</evidence>
<accession>A0A1G8PY01</accession>
<protein>
    <submittedName>
        <fullName evidence="11">D-alanyl-D-alanine carboxypeptidase</fullName>
    </submittedName>
</protein>
<dbReference type="InterPro" id="IPR018044">
    <property type="entry name" value="Peptidase_S11"/>
</dbReference>
<keyword evidence="12" id="KW-1185">Reference proteome</keyword>
<evidence type="ECO:0000256" key="2">
    <source>
        <dbReference type="ARBA" id="ARBA00022729"/>
    </source>
</evidence>
<organism evidence="11 12">
    <name type="scientific">Salimicrobium halophilum</name>
    <dbReference type="NCBI Taxonomy" id="86666"/>
    <lineage>
        <taxon>Bacteria</taxon>
        <taxon>Bacillati</taxon>
        <taxon>Bacillota</taxon>
        <taxon>Bacilli</taxon>
        <taxon>Bacillales</taxon>
        <taxon>Bacillaceae</taxon>
        <taxon>Salimicrobium</taxon>
    </lineage>
</organism>
<keyword evidence="4" id="KW-0133">Cell shape</keyword>
<dbReference type="RefSeq" id="WP_245688074.1">
    <property type="nucleotide sequence ID" value="NZ_FNEV01000001.1"/>
</dbReference>
<dbReference type="InterPro" id="IPR001967">
    <property type="entry name" value="Peptidase_S11_N"/>
</dbReference>
<feature type="binding site" evidence="8">
    <location>
        <position position="216"/>
    </location>
    <ligand>
        <name>substrate</name>
    </ligand>
</feature>
<dbReference type="PANTHER" id="PTHR21581:SF33">
    <property type="entry name" value="D-ALANYL-D-ALANINE CARBOXYPEPTIDASE DACB"/>
    <property type="match status" value="1"/>
</dbReference>
<sequence length="287" mass="31556">MGRNVFVLISMVILMLITNTTVSADPYVSAERAVLIDAGTGDVLYEKRAGERALIASTTKIMTGLIASEHGNLSDIVEVSVDAATTEGSSLYLEAGEKVPLEDLIHGLILRSGNDAAVAIAEHVGGSIPGFVYLMNEKKDWLGLTDTHFANPHGLDDPMHYSSALDLARLMRHVQTNETMEKVMEKTSYKSSIRDYPWRNKNKLLTTYYDPATGGKTGYTKAAGRTFVSSAEKDGVTLIAVTLNAPDDWEDHRMLYEYGFEKRKDASDSSFLDRILAVFEGVFSWST</sequence>
<feature type="active site" description="Acyl-ester intermediate" evidence="7">
    <location>
        <position position="57"/>
    </location>
</feature>
<dbReference type="AlphaFoldDB" id="A0A1G8PY01"/>
<keyword evidence="11" id="KW-0645">Protease</keyword>
<dbReference type="STRING" id="86666.SAMN04490247_0275"/>
<dbReference type="PANTHER" id="PTHR21581">
    <property type="entry name" value="D-ALANYL-D-ALANINE CARBOXYPEPTIDASE"/>
    <property type="match status" value="1"/>
</dbReference>
<dbReference type="InterPro" id="IPR012338">
    <property type="entry name" value="Beta-lactam/transpept-like"/>
</dbReference>
<keyword evidence="2" id="KW-0732">Signal</keyword>
<evidence type="ECO:0000256" key="7">
    <source>
        <dbReference type="PIRSR" id="PIRSR618044-1"/>
    </source>
</evidence>
<evidence type="ECO:0000259" key="10">
    <source>
        <dbReference type="Pfam" id="PF00768"/>
    </source>
</evidence>
<reference evidence="12" key="1">
    <citation type="submission" date="2016-10" db="EMBL/GenBank/DDBJ databases">
        <authorList>
            <person name="Varghese N."/>
            <person name="Submissions S."/>
        </authorList>
    </citation>
    <scope>NUCLEOTIDE SEQUENCE [LARGE SCALE GENOMIC DNA]</scope>
    <source>
        <strain evidence="12">DSM 4771</strain>
    </source>
</reference>
<dbReference type="PRINTS" id="PR00725">
    <property type="entry name" value="DADACBPTASE1"/>
</dbReference>
<dbReference type="GO" id="GO:0009002">
    <property type="term" value="F:serine-type D-Ala-D-Ala carboxypeptidase activity"/>
    <property type="evidence" value="ECO:0007669"/>
    <property type="project" value="InterPro"/>
</dbReference>
<evidence type="ECO:0000256" key="8">
    <source>
        <dbReference type="PIRSR" id="PIRSR618044-2"/>
    </source>
</evidence>
<keyword evidence="3" id="KW-0378">Hydrolase</keyword>
<feature type="active site" evidence="7">
    <location>
        <position position="112"/>
    </location>
</feature>
<evidence type="ECO:0000256" key="3">
    <source>
        <dbReference type="ARBA" id="ARBA00022801"/>
    </source>
</evidence>
<evidence type="ECO:0000313" key="11">
    <source>
        <dbReference type="EMBL" id="SDI97351.1"/>
    </source>
</evidence>
<keyword evidence="5" id="KW-0573">Peptidoglycan synthesis</keyword>
<comment type="similarity">
    <text evidence="1 9">Belongs to the peptidase S11 family.</text>
</comment>
<dbReference type="GO" id="GO:0006508">
    <property type="term" value="P:proteolysis"/>
    <property type="evidence" value="ECO:0007669"/>
    <property type="project" value="InterPro"/>
</dbReference>
<dbReference type="Gene3D" id="3.40.710.10">
    <property type="entry name" value="DD-peptidase/beta-lactamase superfamily"/>
    <property type="match status" value="1"/>
</dbReference>
<dbReference type="Proteomes" id="UP000199225">
    <property type="component" value="Unassembled WGS sequence"/>
</dbReference>
<feature type="active site" description="Proton acceptor" evidence="7">
    <location>
        <position position="60"/>
    </location>
</feature>
<proteinExistence type="inferred from homology"/>
<dbReference type="Pfam" id="PF00768">
    <property type="entry name" value="Peptidase_S11"/>
    <property type="match status" value="1"/>
</dbReference>
<feature type="domain" description="Peptidase S11 D-alanyl-D-alanine carboxypeptidase A N-terminal" evidence="10">
    <location>
        <begin position="23"/>
        <end position="246"/>
    </location>
</feature>
<dbReference type="GO" id="GO:0009252">
    <property type="term" value="P:peptidoglycan biosynthetic process"/>
    <property type="evidence" value="ECO:0007669"/>
    <property type="project" value="UniProtKB-KW"/>
</dbReference>
<evidence type="ECO:0000256" key="9">
    <source>
        <dbReference type="RuleBase" id="RU004016"/>
    </source>
</evidence>
<dbReference type="GO" id="GO:0008360">
    <property type="term" value="P:regulation of cell shape"/>
    <property type="evidence" value="ECO:0007669"/>
    <property type="project" value="UniProtKB-KW"/>
</dbReference>
<keyword evidence="6" id="KW-0961">Cell wall biogenesis/degradation</keyword>
<dbReference type="SUPFAM" id="SSF56601">
    <property type="entry name" value="beta-lactamase/transpeptidase-like"/>
    <property type="match status" value="1"/>
</dbReference>
<dbReference type="GO" id="GO:0071555">
    <property type="term" value="P:cell wall organization"/>
    <property type="evidence" value="ECO:0007669"/>
    <property type="project" value="UniProtKB-KW"/>
</dbReference>
<keyword evidence="11" id="KW-0121">Carboxypeptidase</keyword>
<dbReference type="EMBL" id="FNEV01000001">
    <property type="protein sequence ID" value="SDI97351.1"/>
    <property type="molecule type" value="Genomic_DNA"/>
</dbReference>
<evidence type="ECO:0000256" key="4">
    <source>
        <dbReference type="ARBA" id="ARBA00022960"/>
    </source>
</evidence>
<evidence type="ECO:0000256" key="5">
    <source>
        <dbReference type="ARBA" id="ARBA00022984"/>
    </source>
</evidence>
<evidence type="ECO:0000256" key="1">
    <source>
        <dbReference type="ARBA" id="ARBA00007164"/>
    </source>
</evidence>
<gene>
    <name evidence="11" type="ORF">SAMN04490247_0275</name>
</gene>
<name>A0A1G8PY01_9BACI</name>